<dbReference type="OrthoDB" id="9814826at2"/>
<gene>
    <name evidence="2" type="ORF">BHF68_06260</name>
</gene>
<organism evidence="2 3">
    <name type="scientific">Desulfuribacillus alkaliarsenatis</name>
    <dbReference type="NCBI Taxonomy" id="766136"/>
    <lineage>
        <taxon>Bacteria</taxon>
        <taxon>Bacillati</taxon>
        <taxon>Bacillota</taxon>
        <taxon>Desulfuribacillia</taxon>
        <taxon>Desulfuribacillales</taxon>
        <taxon>Desulfuribacillaceae</taxon>
        <taxon>Desulfuribacillus</taxon>
    </lineage>
</organism>
<dbReference type="STRING" id="766136.BHF68_06260"/>
<protein>
    <submittedName>
        <fullName evidence="2">PadR family transcriptional regulator</fullName>
    </submittedName>
</protein>
<dbReference type="EMBL" id="MIJE01000030">
    <property type="protein sequence ID" value="OEF96677.1"/>
    <property type="molecule type" value="Genomic_DNA"/>
</dbReference>
<sequence>MSKTQETGALTEAIYYILLAVHTPLHGYGIMQYVSEISNERVRLGPGTLYGAINNMLAKGWIESVQTPVDDRKKEYMITSLGREVVQKEITRLEELLKNGRKIARGE</sequence>
<dbReference type="InterPro" id="IPR036388">
    <property type="entry name" value="WH-like_DNA-bd_sf"/>
</dbReference>
<dbReference type="PANTHER" id="PTHR33169">
    <property type="entry name" value="PADR-FAMILY TRANSCRIPTIONAL REGULATOR"/>
    <property type="match status" value="1"/>
</dbReference>
<reference evidence="2 3" key="1">
    <citation type="submission" date="2016-09" db="EMBL/GenBank/DDBJ databases">
        <title>Draft genome sequence for the type strain of Desulfuribacillus alkaliarsenatis AHT28, an obligately anaerobic, sulfidogenic bacterium isolated from Russian soda lake sediments.</title>
        <authorList>
            <person name="Abin C.A."/>
            <person name="Hollibaugh J.T."/>
        </authorList>
    </citation>
    <scope>NUCLEOTIDE SEQUENCE [LARGE SCALE GENOMIC DNA]</scope>
    <source>
        <strain evidence="2 3">AHT28</strain>
    </source>
</reference>
<dbReference type="InterPro" id="IPR036390">
    <property type="entry name" value="WH_DNA-bd_sf"/>
</dbReference>
<dbReference type="Proteomes" id="UP000094296">
    <property type="component" value="Unassembled WGS sequence"/>
</dbReference>
<dbReference type="AlphaFoldDB" id="A0A1E5G192"/>
<dbReference type="Pfam" id="PF03551">
    <property type="entry name" value="PadR"/>
    <property type="match status" value="1"/>
</dbReference>
<proteinExistence type="predicted"/>
<evidence type="ECO:0000313" key="3">
    <source>
        <dbReference type="Proteomes" id="UP000094296"/>
    </source>
</evidence>
<dbReference type="InterPro" id="IPR052509">
    <property type="entry name" value="Metal_resp_DNA-bind_regulator"/>
</dbReference>
<comment type="caution">
    <text evidence="2">The sequence shown here is derived from an EMBL/GenBank/DDBJ whole genome shotgun (WGS) entry which is preliminary data.</text>
</comment>
<dbReference type="SUPFAM" id="SSF46785">
    <property type="entry name" value="Winged helix' DNA-binding domain"/>
    <property type="match status" value="1"/>
</dbReference>
<accession>A0A1E5G192</accession>
<name>A0A1E5G192_9FIRM</name>
<evidence type="ECO:0000259" key="1">
    <source>
        <dbReference type="Pfam" id="PF03551"/>
    </source>
</evidence>
<feature type="domain" description="Transcription regulator PadR N-terminal" evidence="1">
    <location>
        <begin position="21"/>
        <end position="87"/>
    </location>
</feature>
<dbReference type="PANTHER" id="PTHR33169:SF13">
    <property type="entry name" value="PADR-FAMILY TRANSCRIPTIONAL REGULATOR"/>
    <property type="match status" value="1"/>
</dbReference>
<keyword evidence="3" id="KW-1185">Reference proteome</keyword>
<evidence type="ECO:0000313" key="2">
    <source>
        <dbReference type="EMBL" id="OEF96677.1"/>
    </source>
</evidence>
<dbReference type="InterPro" id="IPR005149">
    <property type="entry name" value="Tscrpt_reg_PadR_N"/>
</dbReference>
<dbReference type="Gene3D" id="1.10.10.10">
    <property type="entry name" value="Winged helix-like DNA-binding domain superfamily/Winged helix DNA-binding domain"/>
    <property type="match status" value="1"/>
</dbReference>
<dbReference type="RefSeq" id="WP_069643260.1">
    <property type="nucleotide sequence ID" value="NZ_MIJE01000030.1"/>
</dbReference>